<feature type="transmembrane region" description="Helical" evidence="1">
    <location>
        <begin position="331"/>
        <end position="357"/>
    </location>
</feature>
<dbReference type="GeneID" id="94844867"/>
<sequence>MAKYISKISIYFFNILLKKLLIAQKVMDEFKEKSISSHQKSFSEKWMPSLYLNKEPIHNLWKITKDDIDLSFYMIIVIFITWVLSLAGGSFLTILAYWDGPNYVFAARTLYNISNDNPWTREFQYQPSYFACHFPGFPLVIRFFSTIFFNCYWLGDLCAIVFCSLASLYAFRRLLIVYNAVVDPKWTAFLYIFIPIRFLIYRSVGASEPLFCFYCYMALICYKTDHLMMMLFALIGACITRIEGLSIVGTIGLCYLLKLDLFRAIFTAISFLATGLVFLMHKYRFGDIYAYFKFNMEGMRLIRFPPFYLILNDSKNFKELVNIYPTLYLHFVFLLGLIVVFHVSLPLAIFSTVYFLYNTLLNHIDRYRYALPGYTLTLLIGFDCLWSHPKFKNNFLIFAYFYIFIAILYCIGNICTNRSSDEFILEVLNPVKYPYKPSQQK</sequence>
<dbReference type="Proteomes" id="UP000179807">
    <property type="component" value="Unassembled WGS sequence"/>
</dbReference>
<name>A0A1J4JM06_9EUKA</name>
<keyword evidence="1" id="KW-0472">Membrane</keyword>
<protein>
    <recommendedName>
        <fullName evidence="4">GPI mannosyltransferase 2</fullName>
    </recommendedName>
</protein>
<evidence type="ECO:0000313" key="2">
    <source>
        <dbReference type="EMBL" id="OHS98308.1"/>
    </source>
</evidence>
<keyword evidence="1" id="KW-0812">Transmembrane</keyword>
<dbReference type="AlphaFoldDB" id="A0A1J4JM06"/>
<dbReference type="RefSeq" id="XP_068351445.1">
    <property type="nucleotide sequence ID" value="XM_068510163.1"/>
</dbReference>
<dbReference type="OrthoDB" id="10449907at2759"/>
<feature type="transmembrane region" description="Helical" evidence="1">
    <location>
        <begin position="261"/>
        <end position="279"/>
    </location>
</feature>
<evidence type="ECO:0008006" key="4">
    <source>
        <dbReference type="Google" id="ProtNLM"/>
    </source>
</evidence>
<accession>A0A1J4JM06</accession>
<feature type="transmembrane region" description="Helical" evidence="1">
    <location>
        <begin position="200"/>
        <end position="219"/>
    </location>
</feature>
<proteinExistence type="predicted"/>
<dbReference type="VEuPathDB" id="TrichDB:TRFO_35283"/>
<reference evidence="2" key="1">
    <citation type="submission" date="2016-10" db="EMBL/GenBank/DDBJ databases">
        <authorList>
            <person name="Benchimol M."/>
            <person name="Almeida L.G."/>
            <person name="Vasconcelos A.T."/>
            <person name="Perreira-Neves A."/>
            <person name="Rosa I.A."/>
            <person name="Tasca T."/>
            <person name="Bogo M.R."/>
            <person name="de Souza W."/>
        </authorList>
    </citation>
    <scope>NUCLEOTIDE SEQUENCE [LARGE SCALE GENOMIC DNA]</scope>
    <source>
        <strain evidence="2">K</strain>
    </source>
</reference>
<evidence type="ECO:0000313" key="3">
    <source>
        <dbReference type="Proteomes" id="UP000179807"/>
    </source>
</evidence>
<feature type="transmembrane region" description="Helical" evidence="1">
    <location>
        <begin position="369"/>
        <end position="389"/>
    </location>
</feature>
<organism evidence="2 3">
    <name type="scientific">Tritrichomonas foetus</name>
    <dbReference type="NCBI Taxonomy" id="1144522"/>
    <lineage>
        <taxon>Eukaryota</taxon>
        <taxon>Metamonada</taxon>
        <taxon>Parabasalia</taxon>
        <taxon>Tritrichomonadida</taxon>
        <taxon>Tritrichomonadidae</taxon>
        <taxon>Tritrichomonas</taxon>
    </lineage>
</organism>
<feature type="transmembrane region" description="Helical" evidence="1">
    <location>
        <begin position="72"/>
        <end position="98"/>
    </location>
</feature>
<evidence type="ECO:0000256" key="1">
    <source>
        <dbReference type="SAM" id="Phobius"/>
    </source>
</evidence>
<gene>
    <name evidence="2" type="ORF">TRFO_35283</name>
</gene>
<dbReference type="EMBL" id="MLAK01001062">
    <property type="protein sequence ID" value="OHS98308.1"/>
    <property type="molecule type" value="Genomic_DNA"/>
</dbReference>
<feature type="transmembrane region" description="Helical" evidence="1">
    <location>
        <begin position="231"/>
        <end position="255"/>
    </location>
</feature>
<feature type="transmembrane region" description="Helical" evidence="1">
    <location>
        <begin position="395"/>
        <end position="415"/>
    </location>
</feature>
<keyword evidence="3" id="KW-1185">Reference proteome</keyword>
<feature type="transmembrane region" description="Helical" evidence="1">
    <location>
        <begin position="176"/>
        <end position="194"/>
    </location>
</feature>
<feature type="transmembrane region" description="Helical" evidence="1">
    <location>
        <begin position="147"/>
        <end position="169"/>
    </location>
</feature>
<keyword evidence="1" id="KW-1133">Transmembrane helix</keyword>
<comment type="caution">
    <text evidence="2">The sequence shown here is derived from an EMBL/GenBank/DDBJ whole genome shotgun (WGS) entry which is preliminary data.</text>
</comment>